<reference evidence="1" key="2">
    <citation type="submission" date="2022-03" db="EMBL/GenBank/DDBJ databases">
        <title>Draft title - Genomic analysis of global carrot germplasm unveils the trajectory of domestication and the origin of high carotenoid orange carrot.</title>
        <authorList>
            <person name="Iorizzo M."/>
            <person name="Ellison S."/>
            <person name="Senalik D."/>
            <person name="Macko-Podgorni A."/>
            <person name="Grzebelus D."/>
            <person name="Bostan H."/>
            <person name="Rolling W."/>
            <person name="Curaba J."/>
            <person name="Simon P."/>
        </authorList>
    </citation>
    <scope>NUCLEOTIDE SEQUENCE</scope>
    <source>
        <tissue evidence="1">Leaf</tissue>
    </source>
</reference>
<dbReference type="AlphaFoldDB" id="A0AAF0WWW7"/>
<reference evidence="1" key="1">
    <citation type="journal article" date="2016" name="Nat. Genet.">
        <title>A high-quality carrot genome assembly provides new insights into carotenoid accumulation and asterid genome evolution.</title>
        <authorList>
            <person name="Iorizzo M."/>
            <person name="Ellison S."/>
            <person name="Senalik D."/>
            <person name="Zeng P."/>
            <person name="Satapoomin P."/>
            <person name="Huang J."/>
            <person name="Bowman M."/>
            <person name="Iovene M."/>
            <person name="Sanseverino W."/>
            <person name="Cavagnaro P."/>
            <person name="Yildiz M."/>
            <person name="Macko-Podgorni A."/>
            <person name="Moranska E."/>
            <person name="Grzebelus E."/>
            <person name="Grzebelus D."/>
            <person name="Ashrafi H."/>
            <person name="Zheng Z."/>
            <person name="Cheng S."/>
            <person name="Spooner D."/>
            <person name="Van Deynze A."/>
            <person name="Simon P."/>
        </authorList>
    </citation>
    <scope>NUCLEOTIDE SEQUENCE</scope>
    <source>
        <tissue evidence="1">Leaf</tissue>
    </source>
</reference>
<gene>
    <name evidence="1" type="ORF">DCAR_0415751</name>
</gene>
<dbReference type="EMBL" id="CP093346">
    <property type="protein sequence ID" value="WOG96416.1"/>
    <property type="molecule type" value="Genomic_DNA"/>
</dbReference>
<accession>A0AAF0WWW7</accession>
<name>A0AAF0WWW7_DAUCS</name>
<organism evidence="1 2">
    <name type="scientific">Daucus carota subsp. sativus</name>
    <name type="common">Carrot</name>
    <dbReference type="NCBI Taxonomy" id="79200"/>
    <lineage>
        <taxon>Eukaryota</taxon>
        <taxon>Viridiplantae</taxon>
        <taxon>Streptophyta</taxon>
        <taxon>Embryophyta</taxon>
        <taxon>Tracheophyta</taxon>
        <taxon>Spermatophyta</taxon>
        <taxon>Magnoliopsida</taxon>
        <taxon>eudicotyledons</taxon>
        <taxon>Gunneridae</taxon>
        <taxon>Pentapetalae</taxon>
        <taxon>asterids</taxon>
        <taxon>campanulids</taxon>
        <taxon>Apiales</taxon>
        <taxon>Apiaceae</taxon>
        <taxon>Apioideae</taxon>
        <taxon>Scandiceae</taxon>
        <taxon>Daucinae</taxon>
        <taxon>Daucus</taxon>
        <taxon>Daucus sect. Daucus</taxon>
    </lineage>
</organism>
<proteinExistence type="predicted"/>
<dbReference type="Proteomes" id="UP000077755">
    <property type="component" value="Chromosome 4"/>
</dbReference>
<sequence length="102" mass="11731">MDDLGHGVYCTHPHGYWSTSPSSSHLCPHQGHNFVLFNQIHGICLAILAWEWLAAWELLRNLQAVELLEVYYVQMDYQSITDEALEDAELKLKMEFPANDTI</sequence>
<keyword evidence="2" id="KW-1185">Reference proteome</keyword>
<evidence type="ECO:0000313" key="2">
    <source>
        <dbReference type="Proteomes" id="UP000077755"/>
    </source>
</evidence>
<protein>
    <submittedName>
        <fullName evidence="1">Uncharacterized protein</fullName>
    </submittedName>
</protein>
<evidence type="ECO:0000313" key="1">
    <source>
        <dbReference type="EMBL" id="WOG96416.1"/>
    </source>
</evidence>